<dbReference type="Proteomes" id="UP000026915">
    <property type="component" value="Chromosome 4"/>
</dbReference>
<dbReference type="InParanoid" id="A0A061EH24"/>
<reference evidence="4 5" key="1">
    <citation type="journal article" date="2013" name="Genome Biol.">
        <title>The genome sequence of the most widely cultivated cacao type and its use to identify candidate genes regulating pod color.</title>
        <authorList>
            <person name="Motamayor J.C."/>
            <person name="Mockaitis K."/>
            <person name="Schmutz J."/>
            <person name="Haiminen N."/>
            <person name="Iii D.L."/>
            <person name="Cornejo O."/>
            <person name="Findley S.D."/>
            <person name="Zheng P."/>
            <person name="Utro F."/>
            <person name="Royaert S."/>
            <person name="Saski C."/>
            <person name="Jenkins J."/>
            <person name="Podicheti R."/>
            <person name="Zhao M."/>
            <person name="Scheffler B.E."/>
            <person name="Stack J.C."/>
            <person name="Feltus F.A."/>
            <person name="Mustiga G.M."/>
            <person name="Amores F."/>
            <person name="Phillips W."/>
            <person name="Marelli J.P."/>
            <person name="May G.D."/>
            <person name="Shapiro H."/>
            <person name="Ma J."/>
            <person name="Bustamante C.D."/>
            <person name="Schnell R.J."/>
            <person name="Main D."/>
            <person name="Gilbert D."/>
            <person name="Parida L."/>
            <person name="Kuhn D.N."/>
        </authorList>
    </citation>
    <scope>NUCLEOTIDE SEQUENCE [LARGE SCALE GENOMIC DNA]</scope>
    <source>
        <strain evidence="5">cv. Matina 1-6</strain>
    </source>
</reference>
<dbReference type="Gramene" id="EOY03968">
    <property type="protein sequence ID" value="EOY03968"/>
    <property type="gene ID" value="TCM_019201"/>
</dbReference>
<dbReference type="AlphaFoldDB" id="A0A061EH24"/>
<evidence type="ECO:0000313" key="4">
    <source>
        <dbReference type="EMBL" id="EOY03968.1"/>
    </source>
</evidence>
<keyword evidence="2" id="KW-1133">Transmembrane helix</keyword>
<keyword evidence="5" id="KW-1185">Reference proteome</keyword>
<evidence type="ECO:0000256" key="1">
    <source>
        <dbReference type="SAM" id="MobiDB-lite"/>
    </source>
</evidence>
<name>A0A061EH24_THECC</name>
<feature type="compositionally biased region" description="Polar residues" evidence="1">
    <location>
        <begin position="7"/>
        <end position="20"/>
    </location>
</feature>
<dbReference type="HOGENOM" id="CLU_071438_1_0_1"/>
<accession>A0A061EH24</accession>
<dbReference type="Pfam" id="PF14244">
    <property type="entry name" value="Retrotran_gag_3"/>
    <property type="match status" value="1"/>
</dbReference>
<sequence>MAEVSKTRVNNSTNPKSSNSHLEDLQSFYYVHHTNNHGSVVVNPKLTSTNYITWSRSFLLALSIRNKVSFIDETIPKPCMTDPLYSSWIRCNNLIVAWLLDSITPPIALTMFYMEMLQKFGVLLNRTLHSLMTLVCAIYNIL</sequence>
<dbReference type="OMA" id="CNDIVAT"/>
<organism evidence="4 5">
    <name type="scientific">Theobroma cacao</name>
    <name type="common">Cacao</name>
    <name type="synonym">Cocoa</name>
    <dbReference type="NCBI Taxonomy" id="3641"/>
    <lineage>
        <taxon>Eukaryota</taxon>
        <taxon>Viridiplantae</taxon>
        <taxon>Streptophyta</taxon>
        <taxon>Embryophyta</taxon>
        <taxon>Tracheophyta</taxon>
        <taxon>Spermatophyta</taxon>
        <taxon>Magnoliopsida</taxon>
        <taxon>eudicotyledons</taxon>
        <taxon>Gunneridae</taxon>
        <taxon>Pentapetalae</taxon>
        <taxon>rosids</taxon>
        <taxon>malvids</taxon>
        <taxon>Malvales</taxon>
        <taxon>Malvaceae</taxon>
        <taxon>Byttnerioideae</taxon>
        <taxon>Theobroma</taxon>
    </lineage>
</organism>
<feature type="transmembrane region" description="Helical" evidence="2">
    <location>
        <begin position="94"/>
        <end position="114"/>
    </location>
</feature>
<dbReference type="PANTHER" id="PTHR37610:SF94">
    <property type="entry name" value="RETROTRANSPOSON COPIA-LIKE N-TERMINAL DOMAIN-CONTAINING PROTEIN"/>
    <property type="match status" value="1"/>
</dbReference>
<dbReference type="EMBL" id="CM001882">
    <property type="protein sequence ID" value="EOY03968.1"/>
    <property type="molecule type" value="Genomic_DNA"/>
</dbReference>
<evidence type="ECO:0000259" key="3">
    <source>
        <dbReference type="Pfam" id="PF14244"/>
    </source>
</evidence>
<feature type="domain" description="Retrotransposon Copia-like N-terminal" evidence="3">
    <location>
        <begin position="32"/>
        <end position="78"/>
    </location>
</feature>
<dbReference type="PANTHER" id="PTHR37610">
    <property type="entry name" value="CCHC-TYPE DOMAIN-CONTAINING PROTEIN"/>
    <property type="match status" value="1"/>
</dbReference>
<keyword evidence="2" id="KW-0812">Transmembrane</keyword>
<gene>
    <name evidence="4" type="ORF">TCM_019201</name>
</gene>
<protein>
    <recommendedName>
        <fullName evidence="3">Retrotransposon Copia-like N-terminal domain-containing protein</fullName>
    </recommendedName>
</protein>
<proteinExistence type="predicted"/>
<dbReference type="InterPro" id="IPR029472">
    <property type="entry name" value="Copia-like_N"/>
</dbReference>
<feature type="region of interest" description="Disordered" evidence="1">
    <location>
        <begin position="1"/>
        <end position="20"/>
    </location>
</feature>
<evidence type="ECO:0000256" key="2">
    <source>
        <dbReference type="SAM" id="Phobius"/>
    </source>
</evidence>
<evidence type="ECO:0000313" key="5">
    <source>
        <dbReference type="Proteomes" id="UP000026915"/>
    </source>
</evidence>
<keyword evidence="2" id="KW-0472">Membrane</keyword>